<reference evidence="3" key="1">
    <citation type="journal article" date="2019" name="Int. J. Syst. Evol. Microbiol.">
        <title>The Global Catalogue of Microorganisms (GCM) 10K type strain sequencing project: providing services to taxonomists for standard genome sequencing and annotation.</title>
        <authorList>
            <consortium name="The Broad Institute Genomics Platform"/>
            <consortium name="The Broad Institute Genome Sequencing Center for Infectious Disease"/>
            <person name="Wu L."/>
            <person name="Ma J."/>
        </authorList>
    </citation>
    <scope>NUCLEOTIDE SEQUENCE [LARGE SCALE GENOMIC DNA]</scope>
    <source>
        <strain evidence="3">CCUG 61697</strain>
    </source>
</reference>
<organism evidence="2 3">
    <name type="scientific">Methyloligella solikamskensis</name>
    <dbReference type="NCBI Taxonomy" id="1177756"/>
    <lineage>
        <taxon>Bacteria</taxon>
        <taxon>Pseudomonadati</taxon>
        <taxon>Pseudomonadota</taxon>
        <taxon>Alphaproteobacteria</taxon>
        <taxon>Hyphomicrobiales</taxon>
        <taxon>Hyphomicrobiaceae</taxon>
        <taxon>Methyloligella</taxon>
    </lineage>
</organism>
<comment type="caution">
    <text evidence="2">The sequence shown here is derived from an EMBL/GenBank/DDBJ whole genome shotgun (WGS) entry which is preliminary data.</text>
</comment>
<dbReference type="InterPro" id="IPR000462">
    <property type="entry name" value="CDP-OH_P_trans"/>
</dbReference>
<keyword evidence="2" id="KW-0808">Transferase</keyword>
<feature type="transmembrane region" description="Helical" evidence="1">
    <location>
        <begin position="45"/>
        <end position="66"/>
    </location>
</feature>
<dbReference type="EMBL" id="JBHTJO010000001">
    <property type="protein sequence ID" value="MFD0985974.1"/>
    <property type="molecule type" value="Genomic_DNA"/>
</dbReference>
<sequence length="204" mass="21050">MASIYDLKPKFQALLRPLCDWLVARGATANGVTLAALALSFAHGVWLAAAPGAVLPLVLLPVTLFLRMALNAIDGMMAREHGQKSKLGALLNEISDVAADAALYLPFALIPGVYGLLVVLVVVVGIISEMTGALGPMVGAARHYEGPFGKSDRAFAFGLLAVLIAIGLTPGLWSTAYLAVLLGLGVSTVLNSMRAILADDGGSA</sequence>
<accession>A0ABW3J6U2</accession>
<name>A0ABW3J6U2_9HYPH</name>
<evidence type="ECO:0000313" key="3">
    <source>
        <dbReference type="Proteomes" id="UP001597102"/>
    </source>
</evidence>
<gene>
    <name evidence="2" type="ORF">ACFQ2F_02550</name>
</gene>
<dbReference type="InterPro" id="IPR043130">
    <property type="entry name" value="CDP-OH_PTrfase_TM_dom"/>
</dbReference>
<proteinExistence type="predicted"/>
<feature type="transmembrane region" description="Helical" evidence="1">
    <location>
        <begin position="154"/>
        <end position="173"/>
    </location>
</feature>
<dbReference type="Proteomes" id="UP001597102">
    <property type="component" value="Unassembled WGS sequence"/>
</dbReference>
<dbReference type="Gene3D" id="1.20.120.1760">
    <property type="match status" value="1"/>
</dbReference>
<keyword evidence="3" id="KW-1185">Reference proteome</keyword>
<dbReference type="Pfam" id="PF01066">
    <property type="entry name" value="CDP-OH_P_transf"/>
    <property type="match status" value="1"/>
</dbReference>
<dbReference type="EC" id="2.7.8.-" evidence="2"/>
<keyword evidence="1" id="KW-1133">Transmembrane helix</keyword>
<protein>
    <submittedName>
        <fullName evidence="2">CDP-alcohol phosphatidyltransferase family protein</fullName>
        <ecNumber evidence="2">2.7.8.-</ecNumber>
    </submittedName>
</protein>
<keyword evidence="1" id="KW-0472">Membrane</keyword>
<evidence type="ECO:0000313" key="2">
    <source>
        <dbReference type="EMBL" id="MFD0985974.1"/>
    </source>
</evidence>
<dbReference type="GO" id="GO:0016740">
    <property type="term" value="F:transferase activity"/>
    <property type="evidence" value="ECO:0007669"/>
    <property type="project" value="UniProtKB-KW"/>
</dbReference>
<keyword evidence="1" id="KW-0812">Transmembrane</keyword>
<feature type="transmembrane region" description="Helical" evidence="1">
    <location>
        <begin position="113"/>
        <end position="134"/>
    </location>
</feature>
<evidence type="ECO:0000256" key="1">
    <source>
        <dbReference type="SAM" id="Phobius"/>
    </source>
</evidence>
<dbReference type="RefSeq" id="WP_379085244.1">
    <property type="nucleotide sequence ID" value="NZ_JBHTJO010000001.1"/>
</dbReference>
<feature type="transmembrane region" description="Helical" evidence="1">
    <location>
        <begin position="21"/>
        <end position="39"/>
    </location>
</feature>